<dbReference type="Gene3D" id="1.10.10.2910">
    <property type="match status" value="1"/>
</dbReference>
<name>G2J758_9BURK</name>
<dbReference type="eggNOG" id="COG2856">
    <property type="taxonomic scope" value="Bacteria"/>
</dbReference>
<organism evidence="2 3">
    <name type="scientific">Candidatus Glomeribacter gigasporarum BEG34</name>
    <dbReference type="NCBI Taxonomy" id="1070319"/>
    <lineage>
        <taxon>Bacteria</taxon>
        <taxon>Pseudomonadati</taxon>
        <taxon>Pseudomonadota</taxon>
        <taxon>Betaproteobacteria</taxon>
        <taxon>Burkholderiales</taxon>
        <taxon>Burkholderiaceae</taxon>
        <taxon>Candidatus Glomeribacter</taxon>
    </lineage>
</organism>
<dbReference type="EMBL" id="CAFB01000002">
    <property type="protein sequence ID" value="CCD28598.1"/>
    <property type="molecule type" value="Genomic_DNA"/>
</dbReference>
<dbReference type="PANTHER" id="PTHR43236:SF2">
    <property type="entry name" value="BLL0069 PROTEIN"/>
    <property type="match status" value="1"/>
</dbReference>
<protein>
    <recommendedName>
        <fullName evidence="1">IrrE N-terminal-like domain-containing protein</fullName>
    </recommendedName>
</protein>
<dbReference type="Proteomes" id="UP000054051">
    <property type="component" value="Unassembled WGS sequence"/>
</dbReference>
<dbReference type="Pfam" id="PF06114">
    <property type="entry name" value="Peptidase_M78"/>
    <property type="match status" value="1"/>
</dbReference>
<dbReference type="STRING" id="1070319.CAGGBEG34_1010003"/>
<evidence type="ECO:0000313" key="3">
    <source>
        <dbReference type="Proteomes" id="UP000054051"/>
    </source>
</evidence>
<evidence type="ECO:0000313" key="2">
    <source>
        <dbReference type="EMBL" id="CCD28598.1"/>
    </source>
</evidence>
<accession>G2J758</accession>
<gene>
    <name evidence="2" type="ORF">CAGGBEG34_1010003</name>
</gene>
<evidence type="ECO:0000259" key="1">
    <source>
        <dbReference type="Pfam" id="PF06114"/>
    </source>
</evidence>
<dbReference type="InterPro" id="IPR052345">
    <property type="entry name" value="Rad_response_metalloprotease"/>
</dbReference>
<feature type="domain" description="IrrE N-terminal-like" evidence="1">
    <location>
        <begin position="129"/>
        <end position="234"/>
    </location>
</feature>
<keyword evidence="3" id="KW-1185">Reference proteome</keyword>
<sequence>MLFFLEPGPVDATQVHTPAFRTLANQKPELTGKLKLLIERVERQREIYLSLREDLDNVDLPRFKAPELPRDHPSKAAHIARQWLGLAQNNTFDSYRAAVEARGVLVFRSNGYNGKWQIAKKSLILGFSLYDRDCPVIVVRKQDSESQQSFTLMHELGHLLLHRSSSIDDENDMQSHQGDERDANAFAGHLLVPETFLVQVKDGERPRQISEFDEWLKALRKTWGVSTEVILRRLLDTDRLPQAQYAAYRAWRSTQTISEQKGGSRKYRHREPSHIFGNTFARTVLDALHGQYITLAKASHYLDGLKINDLHQLERYYAGV</sequence>
<comment type="caution">
    <text evidence="2">The sequence shown here is derived from an EMBL/GenBank/DDBJ whole genome shotgun (WGS) entry which is preliminary data.</text>
</comment>
<dbReference type="PANTHER" id="PTHR43236">
    <property type="entry name" value="ANTITOXIN HIGA1"/>
    <property type="match status" value="1"/>
</dbReference>
<reference evidence="2 3" key="1">
    <citation type="submission" date="2011-08" db="EMBL/GenBank/DDBJ databases">
        <title>The genome of the obligate endobacterium of an arbuscular mycorrhizal fungus reveals an interphylum network of nutritional interactions.</title>
        <authorList>
            <person name="Ghignone S."/>
            <person name="Salvioli A."/>
            <person name="Anca I."/>
            <person name="Lumini E."/>
            <person name="Ortu G."/>
            <person name="Petiti L."/>
            <person name="Cruveiller S."/>
            <person name="Bianciotto V."/>
            <person name="Piffanelli P."/>
            <person name="Lanfranco L."/>
            <person name="Bonfante P."/>
        </authorList>
    </citation>
    <scope>NUCLEOTIDE SEQUENCE [LARGE SCALE GENOMIC DNA]</scope>
    <source>
        <strain evidence="2 3">BEG34</strain>
    </source>
</reference>
<dbReference type="InterPro" id="IPR010359">
    <property type="entry name" value="IrrE_HExxH"/>
</dbReference>
<dbReference type="AlphaFoldDB" id="G2J758"/>
<proteinExistence type="predicted"/>